<comment type="caution">
    <text evidence="2">The sequence shown here is derived from an EMBL/GenBank/DDBJ whole genome shotgun (WGS) entry which is preliminary data.</text>
</comment>
<dbReference type="Gene3D" id="1.10.10.60">
    <property type="entry name" value="Homeodomain-like"/>
    <property type="match status" value="1"/>
</dbReference>
<sequence>MPGEYKMETFDYIVQYPDAAVAPFVESYWMVKNHSAAPKEIVLLPDGRVDLILSCAPNEPFEIRLMGLSTGPDSTSIQPGTLLFAISFRLLAGEYLFGSSLASLLNSSSRMPELFWNFLPKDLNDFPLFCIKAGHAIQRQMPDTIDNRKEALFQLLYSTNGNICVQELADQTYWSSRQINRYFRDHYGLPLKAYSNILRFRASFPHIKAGRLFPEQDFADQPHFIKEIKKLSGARPKDLFKNENDRFIQFSTLHKI</sequence>
<dbReference type="GO" id="GO:0043565">
    <property type="term" value="F:sequence-specific DNA binding"/>
    <property type="evidence" value="ECO:0007669"/>
    <property type="project" value="InterPro"/>
</dbReference>
<dbReference type="InterPro" id="IPR018060">
    <property type="entry name" value="HTH_AraC"/>
</dbReference>
<protein>
    <recommendedName>
        <fullName evidence="1">HTH araC/xylS-type domain-containing protein</fullName>
    </recommendedName>
</protein>
<accession>A0A917MTD2</accession>
<dbReference type="Proteomes" id="UP000627292">
    <property type="component" value="Unassembled WGS sequence"/>
</dbReference>
<dbReference type="AlphaFoldDB" id="A0A917MTD2"/>
<dbReference type="InterPro" id="IPR046532">
    <property type="entry name" value="DUF6597"/>
</dbReference>
<evidence type="ECO:0000313" key="2">
    <source>
        <dbReference type="EMBL" id="GGH63185.1"/>
    </source>
</evidence>
<organism evidence="2 3">
    <name type="scientific">Filimonas zeae</name>
    <dbReference type="NCBI Taxonomy" id="1737353"/>
    <lineage>
        <taxon>Bacteria</taxon>
        <taxon>Pseudomonadati</taxon>
        <taxon>Bacteroidota</taxon>
        <taxon>Chitinophagia</taxon>
        <taxon>Chitinophagales</taxon>
        <taxon>Chitinophagaceae</taxon>
        <taxon>Filimonas</taxon>
    </lineage>
</organism>
<gene>
    <name evidence="2" type="ORF">GCM10011379_13790</name>
</gene>
<dbReference type="Pfam" id="PF20240">
    <property type="entry name" value="DUF6597"/>
    <property type="match status" value="1"/>
</dbReference>
<proteinExistence type="predicted"/>
<dbReference type="GO" id="GO:0003700">
    <property type="term" value="F:DNA-binding transcription factor activity"/>
    <property type="evidence" value="ECO:0007669"/>
    <property type="project" value="InterPro"/>
</dbReference>
<dbReference type="SMART" id="SM00342">
    <property type="entry name" value="HTH_ARAC"/>
    <property type="match status" value="1"/>
</dbReference>
<feature type="domain" description="HTH araC/xylS-type" evidence="1">
    <location>
        <begin position="162"/>
        <end position="240"/>
    </location>
</feature>
<reference evidence="2" key="1">
    <citation type="journal article" date="2014" name="Int. J. Syst. Evol. Microbiol.">
        <title>Complete genome sequence of Corynebacterium casei LMG S-19264T (=DSM 44701T), isolated from a smear-ripened cheese.</title>
        <authorList>
            <consortium name="US DOE Joint Genome Institute (JGI-PGF)"/>
            <person name="Walter F."/>
            <person name="Albersmeier A."/>
            <person name="Kalinowski J."/>
            <person name="Ruckert C."/>
        </authorList>
    </citation>
    <scope>NUCLEOTIDE SEQUENCE</scope>
    <source>
        <strain evidence="2">CGMCC 1.15290</strain>
    </source>
</reference>
<reference evidence="2" key="2">
    <citation type="submission" date="2020-09" db="EMBL/GenBank/DDBJ databases">
        <authorList>
            <person name="Sun Q."/>
            <person name="Zhou Y."/>
        </authorList>
    </citation>
    <scope>NUCLEOTIDE SEQUENCE</scope>
    <source>
        <strain evidence="2">CGMCC 1.15290</strain>
    </source>
</reference>
<dbReference type="RefSeq" id="WP_229687772.1">
    <property type="nucleotide sequence ID" value="NZ_BMIB01000002.1"/>
</dbReference>
<evidence type="ECO:0000259" key="1">
    <source>
        <dbReference type="SMART" id="SM00342"/>
    </source>
</evidence>
<name>A0A917MTD2_9BACT</name>
<evidence type="ECO:0000313" key="3">
    <source>
        <dbReference type="Proteomes" id="UP000627292"/>
    </source>
</evidence>
<keyword evidence="3" id="KW-1185">Reference proteome</keyword>
<dbReference type="EMBL" id="BMIB01000002">
    <property type="protein sequence ID" value="GGH63185.1"/>
    <property type="molecule type" value="Genomic_DNA"/>
</dbReference>